<dbReference type="GO" id="GO:0016301">
    <property type="term" value="F:kinase activity"/>
    <property type="evidence" value="ECO:0007669"/>
    <property type="project" value="UniProtKB-KW"/>
</dbReference>
<evidence type="ECO:0000256" key="4">
    <source>
        <dbReference type="SAM" id="Phobius"/>
    </source>
</evidence>
<reference evidence="6 7" key="1">
    <citation type="submission" date="2023-05" db="EMBL/GenBank/DDBJ databases">
        <title>Lithophilousrod everest ZFBP1038 complete genpme.</title>
        <authorList>
            <person name="Tian M."/>
        </authorList>
    </citation>
    <scope>NUCLEOTIDE SEQUENCE [LARGE SCALE GENOMIC DNA]</scope>
    <source>
        <strain evidence="6 7">ZFBP1038</strain>
    </source>
</reference>
<keyword evidence="1" id="KW-0808">Transferase</keyword>
<evidence type="ECO:0000256" key="2">
    <source>
        <dbReference type="ARBA" id="ARBA00022777"/>
    </source>
</evidence>
<keyword evidence="7" id="KW-1185">Reference proteome</keyword>
<dbReference type="Proteomes" id="UP001209083">
    <property type="component" value="Chromosome"/>
</dbReference>
<dbReference type="PANTHER" id="PTHR24421:SF62">
    <property type="entry name" value="SENSORY TRANSDUCTION HISTIDINE KINASE"/>
    <property type="match status" value="1"/>
</dbReference>
<dbReference type="InterPro" id="IPR050482">
    <property type="entry name" value="Sensor_HK_TwoCompSys"/>
</dbReference>
<evidence type="ECO:0000313" key="7">
    <source>
        <dbReference type="Proteomes" id="UP001209083"/>
    </source>
</evidence>
<feature type="transmembrane region" description="Helical" evidence="4">
    <location>
        <begin position="12"/>
        <end position="34"/>
    </location>
</feature>
<evidence type="ECO:0000256" key="1">
    <source>
        <dbReference type="ARBA" id="ARBA00022679"/>
    </source>
</evidence>
<dbReference type="InterPro" id="IPR036890">
    <property type="entry name" value="HATPase_C_sf"/>
</dbReference>
<dbReference type="Pfam" id="PF02518">
    <property type="entry name" value="HATPase_c"/>
    <property type="match status" value="1"/>
</dbReference>
<feature type="transmembrane region" description="Helical" evidence="4">
    <location>
        <begin position="140"/>
        <end position="159"/>
    </location>
</feature>
<dbReference type="InterPro" id="IPR005467">
    <property type="entry name" value="His_kinase_dom"/>
</dbReference>
<feature type="transmembrane region" description="Helical" evidence="4">
    <location>
        <begin position="40"/>
        <end position="60"/>
    </location>
</feature>
<dbReference type="Pfam" id="PF07730">
    <property type="entry name" value="HisKA_3"/>
    <property type="match status" value="1"/>
</dbReference>
<dbReference type="PROSITE" id="PS50109">
    <property type="entry name" value="HIS_KIN"/>
    <property type="match status" value="1"/>
</dbReference>
<feature type="domain" description="Histidine kinase" evidence="5">
    <location>
        <begin position="195"/>
        <end position="395"/>
    </location>
</feature>
<feature type="transmembrane region" description="Helical" evidence="4">
    <location>
        <begin position="72"/>
        <end position="89"/>
    </location>
</feature>
<dbReference type="InterPro" id="IPR011712">
    <property type="entry name" value="Sig_transdc_His_kin_sub3_dim/P"/>
</dbReference>
<dbReference type="PANTHER" id="PTHR24421">
    <property type="entry name" value="NITRATE/NITRITE SENSOR PROTEIN NARX-RELATED"/>
    <property type="match status" value="1"/>
</dbReference>
<keyword evidence="2 6" id="KW-0418">Kinase</keyword>
<keyword evidence="4" id="KW-0812">Transmembrane</keyword>
<dbReference type="PIRSF" id="PIRSF037434">
    <property type="entry name" value="STHK_ChrS"/>
    <property type="match status" value="1"/>
</dbReference>
<protein>
    <submittedName>
        <fullName evidence="6">Sensor histidine kinase</fullName>
    </submittedName>
</protein>
<dbReference type="EMBL" id="CP090958">
    <property type="protein sequence ID" value="WGW11202.1"/>
    <property type="molecule type" value="Genomic_DNA"/>
</dbReference>
<evidence type="ECO:0000313" key="6">
    <source>
        <dbReference type="EMBL" id="WGW11202.1"/>
    </source>
</evidence>
<sequence>MNRSALTPVFLGLRAGLHILFGGLIAVVIIRAAYQHTGSALPTISLAVVFAASYAIGGFLVSSTQATRRVPIALWLGLLTIEWLVLVWWSPDAAYLVFALFFLYLHLLPGWAGPAAVALSVTLAIVAIGFHNGFTIGGVVGPLVGALVAIAIGLGYRALYRESVEREKLLTDLVAAQRQLAASEREAGVLGERARLAREIHDTVAQGLSSIQMLLHAAEREAPTHPGIDHIRLARETAADNLGEARRFIRELTPRPLEQESLAAALRRVAAGTSSASRVPVAVTVAGSPRELPMPVEATMLRVAQSALANVVQHAQAEHATVTLSFMDDEVRLDVVDDGVGFDVDSTIAAQQAGRGESFGLTAMQERVAQVGGLLTIESAPGAGAAVSLAFESEAA</sequence>
<keyword evidence="4" id="KW-0472">Membrane</keyword>
<dbReference type="InterPro" id="IPR017205">
    <property type="entry name" value="Sig_transdc_His_kinase_ChrS"/>
</dbReference>
<dbReference type="SUPFAM" id="SSF55874">
    <property type="entry name" value="ATPase domain of HSP90 chaperone/DNA topoisomerase II/histidine kinase"/>
    <property type="match status" value="1"/>
</dbReference>
<dbReference type="RefSeq" id="WP_349637986.1">
    <property type="nucleotide sequence ID" value="NZ_CP090958.1"/>
</dbReference>
<name>A0ABY8QQH8_9MICO</name>
<dbReference type="Gene3D" id="3.30.565.10">
    <property type="entry name" value="Histidine kinase-like ATPase, C-terminal domain"/>
    <property type="match status" value="1"/>
</dbReference>
<dbReference type="Gene3D" id="1.20.5.1930">
    <property type="match status" value="1"/>
</dbReference>
<proteinExistence type="predicted"/>
<gene>
    <name evidence="6" type="ORF">LWF01_14040</name>
</gene>
<feature type="transmembrane region" description="Helical" evidence="4">
    <location>
        <begin position="95"/>
        <end position="112"/>
    </location>
</feature>
<dbReference type="CDD" id="cd16917">
    <property type="entry name" value="HATPase_UhpB-NarQ-NarX-like"/>
    <property type="match status" value="1"/>
</dbReference>
<accession>A0ABY8QQH8</accession>
<evidence type="ECO:0000256" key="3">
    <source>
        <dbReference type="ARBA" id="ARBA00023012"/>
    </source>
</evidence>
<keyword evidence="3" id="KW-0902">Two-component regulatory system</keyword>
<keyword evidence="4" id="KW-1133">Transmembrane helix</keyword>
<dbReference type="InterPro" id="IPR003594">
    <property type="entry name" value="HATPase_dom"/>
</dbReference>
<evidence type="ECO:0000259" key="5">
    <source>
        <dbReference type="PROSITE" id="PS50109"/>
    </source>
</evidence>
<organism evidence="6 7">
    <name type="scientific">Saxibacter everestensis</name>
    <dbReference type="NCBI Taxonomy" id="2909229"/>
    <lineage>
        <taxon>Bacteria</taxon>
        <taxon>Bacillati</taxon>
        <taxon>Actinomycetota</taxon>
        <taxon>Actinomycetes</taxon>
        <taxon>Micrococcales</taxon>
        <taxon>Brevibacteriaceae</taxon>
        <taxon>Saxibacter</taxon>
    </lineage>
</organism>